<dbReference type="InterPro" id="IPR046341">
    <property type="entry name" value="SET_dom_sf"/>
</dbReference>
<sequence>MTVKTGTILESSANGTRLHLYNRGRRVKRAKTESERPFLHACSCLNQLSRAMEFSRRKIFQSDVCLALTKASIWKWRRLRRRESKKRNTERGRLKKVLSEISIFDKVMQGHEGDVVGLVDGSVKELCCFLSKVNCARNQKEHNMDAFQYEQSVYFRTIRPIKRGEELLVRYGDVYEQQLGIDFNNPNAKSHFQQTQDGLYFCPLCNICFHSKEAFNNHKTILPCSSDKAYKKPGKPLYGTEKEPYVCSTCGQCYSDLCLLKYHMLDHDAPREFGCDQCFLRFFKEEHFQEHLKWCEPDFPT</sequence>
<keyword evidence="6" id="KW-1185">Reference proteome</keyword>
<dbReference type="InterPro" id="IPR013087">
    <property type="entry name" value="Znf_C2H2_type"/>
</dbReference>
<evidence type="ECO:0000256" key="2">
    <source>
        <dbReference type="ARBA" id="ARBA00023163"/>
    </source>
</evidence>
<keyword evidence="3" id="KW-0862">Zinc</keyword>
<evidence type="ECO:0000259" key="4">
    <source>
        <dbReference type="PROSITE" id="PS50157"/>
    </source>
</evidence>
<keyword evidence="3" id="KW-0479">Metal-binding</keyword>
<protein>
    <submittedName>
        <fullName evidence="5">Oidioi.mRNA.OKI2018_I69.PAR.g10112.t2.cds</fullName>
    </submittedName>
</protein>
<name>A0ABN7RSH6_OIKDI</name>
<dbReference type="PROSITE" id="PS50157">
    <property type="entry name" value="ZINC_FINGER_C2H2_2"/>
    <property type="match status" value="1"/>
</dbReference>
<dbReference type="InterPro" id="IPR036236">
    <property type="entry name" value="Znf_C2H2_sf"/>
</dbReference>
<dbReference type="EMBL" id="OU015568">
    <property type="protein sequence ID" value="CAG5082381.1"/>
    <property type="molecule type" value="Genomic_DNA"/>
</dbReference>
<dbReference type="SMART" id="SM00355">
    <property type="entry name" value="ZnF_C2H2"/>
    <property type="match status" value="3"/>
</dbReference>
<keyword evidence="1" id="KW-0805">Transcription regulation</keyword>
<dbReference type="PANTHER" id="PTHR16515">
    <property type="entry name" value="PR DOMAIN ZINC FINGER PROTEIN"/>
    <property type="match status" value="1"/>
</dbReference>
<dbReference type="SUPFAM" id="SSF82199">
    <property type="entry name" value="SET domain"/>
    <property type="match status" value="1"/>
</dbReference>
<dbReference type="InterPro" id="IPR050331">
    <property type="entry name" value="Zinc_finger"/>
</dbReference>
<keyword evidence="2" id="KW-0804">Transcription</keyword>
<dbReference type="SUPFAM" id="SSF57667">
    <property type="entry name" value="beta-beta-alpha zinc fingers"/>
    <property type="match status" value="1"/>
</dbReference>
<reference evidence="5 6" key="1">
    <citation type="submission" date="2021-04" db="EMBL/GenBank/DDBJ databases">
        <authorList>
            <person name="Bliznina A."/>
        </authorList>
    </citation>
    <scope>NUCLEOTIDE SEQUENCE [LARGE SCALE GENOMIC DNA]</scope>
</reference>
<evidence type="ECO:0000256" key="3">
    <source>
        <dbReference type="PROSITE-ProRule" id="PRU00042"/>
    </source>
</evidence>
<evidence type="ECO:0000256" key="1">
    <source>
        <dbReference type="ARBA" id="ARBA00023015"/>
    </source>
</evidence>
<proteinExistence type="predicted"/>
<dbReference type="Gene3D" id="2.170.270.10">
    <property type="entry name" value="SET domain"/>
    <property type="match status" value="1"/>
</dbReference>
<dbReference type="Pfam" id="PF21549">
    <property type="entry name" value="PRDM2_PR"/>
    <property type="match status" value="1"/>
</dbReference>
<keyword evidence="3" id="KW-0863">Zinc-finger</keyword>
<dbReference type="PROSITE" id="PS00028">
    <property type="entry name" value="ZINC_FINGER_C2H2_1"/>
    <property type="match status" value="1"/>
</dbReference>
<evidence type="ECO:0000313" key="6">
    <source>
        <dbReference type="Proteomes" id="UP001158576"/>
    </source>
</evidence>
<accession>A0ABN7RSH6</accession>
<feature type="domain" description="C2H2-type" evidence="4">
    <location>
        <begin position="245"/>
        <end position="272"/>
    </location>
</feature>
<organism evidence="5 6">
    <name type="scientific">Oikopleura dioica</name>
    <name type="common">Tunicate</name>
    <dbReference type="NCBI Taxonomy" id="34765"/>
    <lineage>
        <taxon>Eukaryota</taxon>
        <taxon>Metazoa</taxon>
        <taxon>Chordata</taxon>
        <taxon>Tunicata</taxon>
        <taxon>Appendicularia</taxon>
        <taxon>Copelata</taxon>
        <taxon>Oikopleuridae</taxon>
        <taxon>Oikopleura</taxon>
    </lineage>
</organism>
<dbReference type="InterPro" id="IPR001214">
    <property type="entry name" value="SET_dom"/>
</dbReference>
<evidence type="ECO:0000313" key="5">
    <source>
        <dbReference type="EMBL" id="CAG5082381.1"/>
    </source>
</evidence>
<gene>
    <name evidence="5" type="ORF">OKIOD_LOCUS1670</name>
</gene>
<dbReference type="Proteomes" id="UP001158576">
    <property type="component" value="Chromosome PAR"/>
</dbReference>
<dbReference type="Gene3D" id="3.30.160.60">
    <property type="entry name" value="Classic Zinc Finger"/>
    <property type="match status" value="1"/>
</dbReference>
<dbReference type="PANTHER" id="PTHR16515:SF54">
    <property type="entry name" value="GROWTH FACTOR-INDEPENDENT 1B TRANSCRIPTION REPRESSOR"/>
    <property type="match status" value="1"/>
</dbReference>